<protein>
    <submittedName>
        <fullName evidence="1">Uncharacterized protein</fullName>
    </submittedName>
</protein>
<dbReference type="Proteomes" id="UP000287188">
    <property type="component" value="Unassembled WGS sequence"/>
</dbReference>
<accession>A0A402AVJ2</accession>
<gene>
    <name evidence="1" type="ORF">KDK_69510</name>
</gene>
<name>A0A402AVJ2_9CHLR</name>
<organism evidence="1 2">
    <name type="scientific">Dictyobacter kobayashii</name>
    <dbReference type="NCBI Taxonomy" id="2014872"/>
    <lineage>
        <taxon>Bacteria</taxon>
        <taxon>Bacillati</taxon>
        <taxon>Chloroflexota</taxon>
        <taxon>Ktedonobacteria</taxon>
        <taxon>Ktedonobacterales</taxon>
        <taxon>Dictyobacteraceae</taxon>
        <taxon>Dictyobacter</taxon>
    </lineage>
</organism>
<evidence type="ECO:0000313" key="1">
    <source>
        <dbReference type="EMBL" id="GCE23151.1"/>
    </source>
</evidence>
<evidence type="ECO:0000313" key="2">
    <source>
        <dbReference type="Proteomes" id="UP000287188"/>
    </source>
</evidence>
<reference evidence="2" key="1">
    <citation type="submission" date="2018-12" db="EMBL/GenBank/DDBJ databases">
        <title>Tengunoibacter tsumagoiensis gen. nov., sp. nov., Dictyobacter kobayashii sp. nov., D. alpinus sp. nov., and D. joshuensis sp. nov. and description of Dictyobacteraceae fam. nov. within the order Ktedonobacterales isolated from Tengu-no-mugimeshi.</title>
        <authorList>
            <person name="Wang C.M."/>
            <person name="Zheng Y."/>
            <person name="Sakai Y."/>
            <person name="Toyoda A."/>
            <person name="Minakuchi Y."/>
            <person name="Abe K."/>
            <person name="Yokota A."/>
            <person name="Yabe S."/>
        </authorList>
    </citation>
    <scope>NUCLEOTIDE SEQUENCE [LARGE SCALE GENOMIC DNA]</scope>
    <source>
        <strain evidence="2">Uno11</strain>
    </source>
</reference>
<sequence>MRYRLWGTDKILIESYLNQRKARQQSAWDAVGDGISIVGDFLAIAADWGNDWQDVIFTALTSLLPHALALIVDITKATGNKPPQWLSDFVGYTKVAVNFLNGIRTVLRWLDPQAGFLGVIKSWIIHETKQALREGIGLAVSTIAAPVISSGSNAILNDIYNSTNSQIDALSNDGARQECNVVYAGDSSVRCL</sequence>
<dbReference type="AlphaFoldDB" id="A0A402AVJ2"/>
<comment type="caution">
    <text evidence="1">The sequence shown here is derived from an EMBL/GenBank/DDBJ whole genome shotgun (WGS) entry which is preliminary data.</text>
</comment>
<dbReference type="EMBL" id="BIFS01000002">
    <property type="protein sequence ID" value="GCE23151.1"/>
    <property type="molecule type" value="Genomic_DNA"/>
</dbReference>
<keyword evidence="2" id="KW-1185">Reference proteome</keyword>
<proteinExistence type="predicted"/>